<dbReference type="Pfam" id="PF13589">
    <property type="entry name" value="HATPase_c_3"/>
    <property type="match status" value="1"/>
</dbReference>
<comment type="subcellular location">
    <subcellularLocation>
        <location evidence="1 10">Cytoplasm</location>
    </subcellularLocation>
</comment>
<dbReference type="FunFam" id="3.30.565.10:FF:000009">
    <property type="entry name" value="Molecular chaperone HtpG"/>
    <property type="match status" value="1"/>
</dbReference>
<feature type="binding site" evidence="11">
    <location>
        <begin position="152"/>
        <end position="157"/>
    </location>
    <ligand>
        <name>ATP</name>
        <dbReference type="ChEBI" id="CHEBI:30616"/>
    </ligand>
</feature>
<evidence type="ECO:0000256" key="5">
    <source>
        <dbReference type="ARBA" id="ARBA00022840"/>
    </source>
</evidence>
<keyword evidence="6 10" id="KW-0346">Stress response</keyword>
<keyword evidence="7 10" id="KW-0143">Chaperone</keyword>
<dbReference type="GO" id="GO:0016887">
    <property type="term" value="F:ATP hydrolysis activity"/>
    <property type="evidence" value="ECO:0007669"/>
    <property type="project" value="InterPro"/>
</dbReference>
<keyword evidence="4 10" id="KW-0547">Nucleotide-binding</keyword>
<dbReference type="HAMAP" id="MF_00505">
    <property type="entry name" value="HSP90"/>
    <property type="match status" value="1"/>
</dbReference>
<accession>A0A1C4AL50</accession>
<dbReference type="GO" id="GO:0140662">
    <property type="term" value="F:ATP-dependent protein folding chaperone"/>
    <property type="evidence" value="ECO:0007669"/>
    <property type="project" value="InterPro"/>
</dbReference>
<dbReference type="InterPro" id="IPR019805">
    <property type="entry name" value="Heat_shock_protein_90_CS"/>
</dbReference>
<feature type="binding site" evidence="11">
    <location>
        <position position="204"/>
    </location>
    <ligand>
        <name>ATP</name>
        <dbReference type="ChEBI" id="CHEBI:30616"/>
    </ligand>
</feature>
<feature type="binding site" evidence="11">
    <location>
        <position position="68"/>
    </location>
    <ligand>
        <name>ATP</name>
        <dbReference type="ChEBI" id="CHEBI:30616"/>
    </ligand>
</feature>
<dbReference type="SMART" id="SM00387">
    <property type="entry name" value="HATPase_c"/>
    <property type="match status" value="1"/>
</dbReference>
<gene>
    <name evidence="10" type="primary">htpG</name>
    <name evidence="13" type="ORF">GA0061071_103144</name>
</gene>
<evidence type="ECO:0000256" key="8">
    <source>
        <dbReference type="ARBA" id="ARBA00058590"/>
    </source>
</evidence>
<dbReference type="NCBIfam" id="NF003555">
    <property type="entry name" value="PRK05218.1"/>
    <property type="match status" value="1"/>
</dbReference>
<dbReference type="Gene3D" id="1.20.120.790">
    <property type="entry name" value="Heat shock protein 90, C-terminal domain"/>
    <property type="match status" value="1"/>
</dbReference>
<evidence type="ECO:0000256" key="1">
    <source>
        <dbReference type="ARBA" id="ARBA00004496"/>
    </source>
</evidence>
<dbReference type="InterPro" id="IPR001404">
    <property type="entry name" value="Hsp90_fam"/>
</dbReference>
<dbReference type="GO" id="GO:0005524">
    <property type="term" value="F:ATP binding"/>
    <property type="evidence" value="ECO:0007669"/>
    <property type="project" value="UniProtKB-UniRule"/>
</dbReference>
<dbReference type="PIRSF" id="PIRSF002583">
    <property type="entry name" value="Hsp90"/>
    <property type="match status" value="1"/>
</dbReference>
<dbReference type="InterPro" id="IPR036890">
    <property type="entry name" value="HATPase_C_sf"/>
</dbReference>
<dbReference type="GO" id="GO:0005737">
    <property type="term" value="C:cytoplasm"/>
    <property type="evidence" value="ECO:0007669"/>
    <property type="project" value="UniProtKB-SubCell"/>
</dbReference>
<dbReference type="Gene3D" id="3.30.230.80">
    <property type="match status" value="1"/>
</dbReference>
<dbReference type="SUPFAM" id="SSF54211">
    <property type="entry name" value="Ribosomal protein S5 domain 2-like"/>
    <property type="match status" value="1"/>
</dbReference>
<dbReference type="PANTHER" id="PTHR11528">
    <property type="entry name" value="HEAT SHOCK PROTEIN 90 FAMILY MEMBER"/>
    <property type="match status" value="1"/>
</dbReference>
<dbReference type="PROSITE" id="PS00298">
    <property type="entry name" value="HSP90"/>
    <property type="match status" value="1"/>
</dbReference>
<keyword evidence="14" id="KW-1185">Reference proteome</keyword>
<dbReference type="GO" id="GO:0051082">
    <property type="term" value="F:unfolded protein binding"/>
    <property type="evidence" value="ECO:0007669"/>
    <property type="project" value="UniProtKB-UniRule"/>
</dbReference>
<keyword evidence="5 10" id="KW-0067">ATP-binding</keyword>
<organism evidence="13 14">
    <name type="scientific">Kosakonia oryzendophytica</name>
    <dbReference type="NCBI Taxonomy" id="1005665"/>
    <lineage>
        <taxon>Bacteria</taxon>
        <taxon>Pseudomonadati</taxon>
        <taxon>Pseudomonadota</taxon>
        <taxon>Gammaproteobacteria</taxon>
        <taxon>Enterobacterales</taxon>
        <taxon>Enterobacteriaceae</taxon>
        <taxon>Kosakonia</taxon>
    </lineage>
</organism>
<dbReference type="Pfam" id="PF00183">
    <property type="entry name" value="HSP90"/>
    <property type="match status" value="1"/>
</dbReference>
<protein>
    <recommendedName>
        <fullName evidence="9 10">Chaperone protein HtpG</fullName>
    </recommendedName>
    <alternativeName>
        <fullName evidence="10">Heat shock protein HtpG</fullName>
    </alternativeName>
    <alternativeName>
        <fullName evidence="10">High temperature protein G</fullName>
    </alternativeName>
</protein>
<evidence type="ECO:0000256" key="9">
    <source>
        <dbReference type="ARBA" id="ARBA00070675"/>
    </source>
</evidence>
<feature type="binding site" evidence="11">
    <location>
        <begin position="130"/>
        <end position="131"/>
    </location>
    <ligand>
        <name>ATP</name>
        <dbReference type="ChEBI" id="CHEBI:30616"/>
    </ligand>
</feature>
<evidence type="ECO:0000259" key="12">
    <source>
        <dbReference type="SMART" id="SM00387"/>
    </source>
</evidence>
<dbReference type="AlphaFoldDB" id="A0A1C4AL50"/>
<feature type="region of interest" description="C" evidence="10">
    <location>
        <begin position="583"/>
        <end position="654"/>
    </location>
</feature>
<feature type="domain" description="Histidine kinase/HSP90-like ATPase" evidence="12">
    <location>
        <begin position="57"/>
        <end position="214"/>
    </location>
</feature>
<feature type="binding site" evidence="11">
    <location>
        <position position="115"/>
    </location>
    <ligand>
        <name>ATP</name>
        <dbReference type="ChEBI" id="CHEBI:30616"/>
    </ligand>
</feature>
<feature type="binding site" evidence="11">
    <location>
        <position position="366"/>
    </location>
    <ligand>
        <name>ATP</name>
        <dbReference type="ChEBI" id="CHEBI:30616"/>
    </ligand>
</feature>
<dbReference type="SUPFAM" id="SSF110942">
    <property type="entry name" value="HSP90 C-terminal domain"/>
    <property type="match status" value="1"/>
</dbReference>
<evidence type="ECO:0000256" key="2">
    <source>
        <dbReference type="ARBA" id="ARBA00008239"/>
    </source>
</evidence>
<name>A0A1C4AL50_9ENTR</name>
<dbReference type="InterPro" id="IPR020575">
    <property type="entry name" value="Hsp90_N"/>
</dbReference>
<dbReference type="SUPFAM" id="SSF55874">
    <property type="entry name" value="ATPase domain of HSP90 chaperone/DNA topoisomerase II/histidine kinase"/>
    <property type="match status" value="1"/>
</dbReference>
<dbReference type="Gene3D" id="3.40.50.11260">
    <property type="match status" value="1"/>
</dbReference>
<dbReference type="FunFam" id="1.20.120.790:FF:000002">
    <property type="entry name" value="Molecular chaperone HtpG"/>
    <property type="match status" value="1"/>
</dbReference>
<evidence type="ECO:0000313" key="13">
    <source>
        <dbReference type="EMBL" id="SCB95283.1"/>
    </source>
</evidence>
<dbReference type="CDD" id="cd16927">
    <property type="entry name" value="HATPase_Hsp90-like"/>
    <property type="match status" value="1"/>
</dbReference>
<proteinExistence type="inferred from homology"/>
<comment type="subunit">
    <text evidence="10">Homodimer.</text>
</comment>
<evidence type="ECO:0000256" key="3">
    <source>
        <dbReference type="ARBA" id="ARBA00022490"/>
    </source>
</evidence>
<dbReference type="PRINTS" id="PR00775">
    <property type="entry name" value="HEATSHOCK90"/>
</dbReference>
<reference evidence="14" key="1">
    <citation type="submission" date="2016-08" db="EMBL/GenBank/DDBJ databases">
        <authorList>
            <person name="Varghese N."/>
            <person name="Submissions Spin"/>
        </authorList>
    </citation>
    <scope>NUCLEOTIDE SEQUENCE [LARGE SCALE GENOMIC DNA]</scope>
    <source>
        <strain evidence="14">REICA_082</strain>
    </source>
</reference>
<dbReference type="InterPro" id="IPR003594">
    <property type="entry name" value="HATPase_dom"/>
</dbReference>
<evidence type="ECO:0000256" key="6">
    <source>
        <dbReference type="ARBA" id="ARBA00023016"/>
    </source>
</evidence>
<feature type="binding site" evidence="11">
    <location>
        <position position="110"/>
    </location>
    <ligand>
        <name>ATP</name>
        <dbReference type="ChEBI" id="CHEBI:30616"/>
    </ligand>
</feature>
<comment type="function">
    <text evidence="8 10">Molecular chaperone. Has ATPase activity.</text>
</comment>
<evidence type="ECO:0000256" key="7">
    <source>
        <dbReference type="ARBA" id="ARBA00023186"/>
    </source>
</evidence>
<comment type="similarity">
    <text evidence="2 10">Belongs to the heat shock protein 90 family.</text>
</comment>
<dbReference type="FunFam" id="3.30.230.80:FF:000002">
    <property type="entry name" value="Molecular chaperone HtpG"/>
    <property type="match status" value="1"/>
</dbReference>
<feature type="region of interest" description="A; substrate-binding" evidence="10">
    <location>
        <begin position="1"/>
        <end position="366"/>
    </location>
</feature>
<feature type="region of interest" description="B" evidence="10">
    <location>
        <begin position="367"/>
        <end position="582"/>
    </location>
</feature>
<dbReference type="FunFam" id="3.40.50.11260:FF:000002">
    <property type="entry name" value="Molecular chaperone HtpG"/>
    <property type="match status" value="1"/>
</dbReference>
<evidence type="ECO:0000256" key="4">
    <source>
        <dbReference type="ARBA" id="ARBA00022741"/>
    </source>
</evidence>
<dbReference type="EMBL" id="FMAY01000003">
    <property type="protein sequence ID" value="SCB95283.1"/>
    <property type="molecule type" value="Genomic_DNA"/>
</dbReference>
<dbReference type="Gene3D" id="3.30.565.10">
    <property type="entry name" value="Histidine kinase-like ATPase, C-terminal domain"/>
    <property type="match status" value="1"/>
</dbReference>
<evidence type="ECO:0000256" key="11">
    <source>
        <dbReference type="PIRSR" id="PIRSR002583-1"/>
    </source>
</evidence>
<evidence type="ECO:0000313" key="14">
    <source>
        <dbReference type="Proteomes" id="UP000198975"/>
    </source>
</evidence>
<feature type="binding site" evidence="11">
    <location>
        <position position="129"/>
    </location>
    <ligand>
        <name>ATP</name>
        <dbReference type="ChEBI" id="CHEBI:30616"/>
    </ligand>
</feature>
<dbReference type="InterPro" id="IPR037196">
    <property type="entry name" value="HSP90_C"/>
</dbReference>
<dbReference type="Proteomes" id="UP000198975">
    <property type="component" value="Unassembled WGS sequence"/>
</dbReference>
<evidence type="ECO:0000256" key="10">
    <source>
        <dbReference type="HAMAP-Rule" id="MF_00505"/>
    </source>
</evidence>
<keyword evidence="3 10" id="KW-0963">Cytoplasm</keyword>
<dbReference type="InterPro" id="IPR020568">
    <property type="entry name" value="Ribosomal_Su5_D2-typ_SF"/>
</dbReference>
<feature type="binding site" evidence="11">
    <location>
        <position position="64"/>
    </location>
    <ligand>
        <name>ATP</name>
        <dbReference type="ChEBI" id="CHEBI:30616"/>
    </ligand>
</feature>
<sequence length="654" mass="74280">MPPLEKCYACPHFSLNAFFYLVNGIVEVFPMKGQETRGFQSEVKQLLHLMIHSLYSNKEIFLRELISNASDAADKLRFRALSNASLYEGDGELRVRVSFDKEQRTLTIADNGIGMTRDEVIDHLGTIAKSGTKAFLESMGSDQAKDSQLIGQFGVGFYSAFIVADKVTVRTRAAGESAENGVFWESAGEGEYTVADITKADRGTEITLHLREGEDDFLNDWRVRSIISKYSDHIALPVEIEKQEEKDGETLVSWEKINKAQALWTRNKAEIKDDEYNEFYKHIAHDFTDPLTWSHNRVEGKQEYTSLLYIPSQAPWDMWNRDHKHGLKLYVQRVFIMDDAEQFMPNYLRFVRGLIDSNDLPLNVSREILQDSSVTRNLRSALTKRVLQMLDKLAKDDAEKYQTFWQQFGLVLKEGAGEDSGNIEAIAKLLRFASTHTDSSAQTVSLEEYVSRMKEGQEKIYFITADSYAAAKSSPHLELLRKKGIEVLLLSDRIDEWMMSYLTEFDGKAFQSVAKADASLEKLADEVDESAKEAEKALEPFVERVKTLLGERVKEVRLTHRLTDTPAVVVTDADEMSTQMAKLFAAAGQNAPEVKYIFELNPDHPLVKRAADTQDEAQFKEWVELLLDQSLLAERGTLEDPNLFIKRVNALLMA</sequence>